<dbReference type="EMBL" id="GDIQ01055084">
    <property type="protein sequence ID" value="JAN39653.1"/>
    <property type="molecule type" value="Transcribed_RNA"/>
</dbReference>
<evidence type="ECO:0000313" key="9">
    <source>
        <dbReference type="EMBL" id="JAN39653.1"/>
    </source>
</evidence>
<dbReference type="InterPro" id="IPR037992">
    <property type="entry name" value="TRAPPC6/Trs33"/>
</dbReference>
<evidence type="ECO:0000256" key="3">
    <source>
        <dbReference type="ARBA" id="ARBA00006218"/>
    </source>
</evidence>
<keyword evidence="5" id="KW-0524">Neurogenesis</keyword>
<evidence type="ECO:0000256" key="8">
    <source>
        <dbReference type="ARBA" id="ARBA00074542"/>
    </source>
</evidence>
<organism evidence="9">
    <name type="scientific">Daphnia magna</name>
    <dbReference type="NCBI Taxonomy" id="35525"/>
    <lineage>
        <taxon>Eukaryota</taxon>
        <taxon>Metazoa</taxon>
        <taxon>Ecdysozoa</taxon>
        <taxon>Arthropoda</taxon>
        <taxon>Crustacea</taxon>
        <taxon>Branchiopoda</taxon>
        <taxon>Diplostraca</taxon>
        <taxon>Cladocera</taxon>
        <taxon>Anomopoda</taxon>
        <taxon>Daphniidae</taxon>
        <taxon>Daphnia</taxon>
    </lineage>
</organism>
<evidence type="ECO:0000256" key="6">
    <source>
        <dbReference type="ARBA" id="ARBA00023034"/>
    </source>
</evidence>
<protein>
    <recommendedName>
        <fullName evidence="8">Trafficking protein particle complex subunit 6B</fullName>
    </recommendedName>
</protein>
<dbReference type="GO" id="GO:0007399">
    <property type="term" value="P:nervous system development"/>
    <property type="evidence" value="ECO:0007669"/>
    <property type="project" value="UniProtKB-KW"/>
</dbReference>
<dbReference type="GO" id="GO:0005783">
    <property type="term" value="C:endoplasmic reticulum"/>
    <property type="evidence" value="ECO:0007669"/>
    <property type="project" value="UniProtKB-SubCell"/>
</dbReference>
<dbReference type="InterPro" id="IPR007194">
    <property type="entry name" value="TRAPP_component"/>
</dbReference>
<dbReference type="GO" id="GO:0006888">
    <property type="term" value="P:endoplasmic reticulum to Golgi vesicle-mediated transport"/>
    <property type="evidence" value="ECO:0007669"/>
    <property type="project" value="TreeGrafter"/>
</dbReference>
<dbReference type="FunFam" id="3.30.1380.20:FF:000004">
    <property type="entry name" value="Trafficking protein particle complex subunit 6B"/>
    <property type="match status" value="1"/>
</dbReference>
<sequence length="158" mass="17963">MADDALFDFLHMEIVSHVTKSDPGLLQDGDEAMSKLEQIGYSTGYRFIERLTKDLSRFKDELEVMKAICKDFWSAVFKKQVDNLRTNHQGVYVLQDNKFRFLASISNSRQYLELAPKYLVFTCGLLRGALASLGLTCIVTAEVTTMPACKFQVHLQRA</sequence>
<evidence type="ECO:0000256" key="2">
    <source>
        <dbReference type="ARBA" id="ARBA00004240"/>
    </source>
</evidence>
<comment type="subcellular location">
    <subcellularLocation>
        <location evidence="2">Endoplasmic reticulum</location>
    </subcellularLocation>
    <subcellularLocation>
        <location evidence="1">Golgi apparatus</location>
        <location evidence="1">cis-Golgi network</location>
    </subcellularLocation>
</comment>
<dbReference type="PANTHER" id="PTHR12817">
    <property type="entry name" value="TRAFFICKING PROTEIN PARTICLE COMPLEX SUBUNIT 6B"/>
    <property type="match status" value="1"/>
</dbReference>
<dbReference type="CTD" id="41866"/>
<dbReference type="PANTHER" id="PTHR12817:SF0">
    <property type="entry name" value="GEO08327P1"/>
    <property type="match status" value="1"/>
</dbReference>
<dbReference type="AlphaFoldDB" id="A0A0N8E773"/>
<dbReference type="CDD" id="cd14944">
    <property type="entry name" value="TRAPPC6A_Trs33"/>
    <property type="match status" value="1"/>
</dbReference>
<dbReference type="SUPFAM" id="SSF111126">
    <property type="entry name" value="Ligand-binding domain in the NO signalling and Golgi transport"/>
    <property type="match status" value="1"/>
</dbReference>
<dbReference type="GO" id="GO:0005802">
    <property type="term" value="C:trans-Golgi network"/>
    <property type="evidence" value="ECO:0007669"/>
    <property type="project" value="TreeGrafter"/>
</dbReference>
<evidence type="ECO:0000256" key="1">
    <source>
        <dbReference type="ARBA" id="ARBA00004222"/>
    </source>
</evidence>
<dbReference type="InterPro" id="IPR024096">
    <property type="entry name" value="NO_sig/Golgi_transp_ligand-bd"/>
</dbReference>
<dbReference type="GO" id="GO:0005801">
    <property type="term" value="C:cis-Golgi network"/>
    <property type="evidence" value="ECO:0007669"/>
    <property type="project" value="TreeGrafter"/>
</dbReference>
<name>A0A0N8E773_9CRUS</name>
<dbReference type="OrthoDB" id="941624at2759"/>
<dbReference type="Pfam" id="PF04051">
    <property type="entry name" value="TRAPP"/>
    <property type="match status" value="1"/>
</dbReference>
<comment type="function">
    <text evidence="7">Component of a transport protein particle (TRAPP) complex that may function in specific stages of inter-organelle traffic. Specifically involved in the early development of neural circuitry, likely by controlling the frequency and amplitude of intracellular calcium transients implicated in the regulation of neuron differentiation and survival.</text>
</comment>
<dbReference type="GeneID" id="116930898"/>
<reference evidence="9" key="1">
    <citation type="submission" date="2015-10" db="EMBL/GenBank/DDBJ databases">
        <title>EvidentialGene: Evidence-directed Construction of Complete mRNA Transcriptomes without Genomes.</title>
        <authorList>
            <person name="Gilbert D.G."/>
        </authorList>
    </citation>
    <scope>NUCLEOTIDE SEQUENCE</scope>
</reference>
<dbReference type="RefSeq" id="XP_032794231.1">
    <property type="nucleotide sequence ID" value="XM_032938340.2"/>
</dbReference>
<evidence type="ECO:0000256" key="7">
    <source>
        <dbReference type="ARBA" id="ARBA00057720"/>
    </source>
</evidence>
<dbReference type="GO" id="GO:0030008">
    <property type="term" value="C:TRAPP complex"/>
    <property type="evidence" value="ECO:0007669"/>
    <property type="project" value="TreeGrafter"/>
</dbReference>
<dbReference type="KEGG" id="dmk:116930898"/>
<keyword evidence="4" id="KW-0256">Endoplasmic reticulum</keyword>
<evidence type="ECO:0000256" key="5">
    <source>
        <dbReference type="ARBA" id="ARBA00022902"/>
    </source>
</evidence>
<comment type="similarity">
    <text evidence="3">Belongs to the TRAPP small subunits family. BET3 subfamily.</text>
</comment>
<evidence type="ECO:0000256" key="4">
    <source>
        <dbReference type="ARBA" id="ARBA00022824"/>
    </source>
</evidence>
<dbReference type="Gene3D" id="3.30.1380.20">
    <property type="entry name" value="Trafficking protein particle complex subunit 3"/>
    <property type="match status" value="1"/>
</dbReference>
<accession>A0A0N8E773</accession>
<keyword evidence="6" id="KW-0333">Golgi apparatus</keyword>
<proteinExistence type="inferred from homology"/>